<dbReference type="Pfam" id="PF20577">
    <property type="entry name" value="Phage_ORF5"/>
    <property type="match status" value="1"/>
</dbReference>
<dbReference type="EMBL" id="MK249204">
    <property type="protein sequence ID" value="QCQ84994.1"/>
    <property type="molecule type" value="Genomic_DNA"/>
</dbReference>
<organism evidence="1">
    <name type="scientific">Blackfly microvirus SF02</name>
    <dbReference type="NCBI Taxonomy" id="2576452"/>
    <lineage>
        <taxon>Viruses</taxon>
        <taxon>Monodnaviria</taxon>
        <taxon>Sangervirae</taxon>
        <taxon>Phixviricota</taxon>
        <taxon>Malgrandaviricetes</taxon>
        <taxon>Petitvirales</taxon>
        <taxon>Microviridae</taxon>
        <taxon>Microvirus</taxon>
    </lineage>
</organism>
<sequence length="91" mass="10154">MIWKIFAVRDEAVEAYTTPIAVRSTGEAIRAFQDTVNKPETPFNNHPADYSLWFLGNWDDNSGAYDMEAGGPSRTMRAVDAIEQPRLGASF</sequence>
<protein>
    <submittedName>
        <fullName evidence="1">Nonstructural protein</fullName>
    </submittedName>
</protein>
<name>A0A4P8PU16_9VIRU</name>
<proteinExistence type="predicted"/>
<dbReference type="Proteomes" id="UP000323255">
    <property type="component" value="Segment"/>
</dbReference>
<reference evidence="1" key="1">
    <citation type="submission" date="2018-12" db="EMBL/GenBank/DDBJ databases">
        <title>Singled stranded DNA viruses identified in blackflies (Austrosimulium ungulatum) sampled in New Zealand.</title>
        <authorList>
            <person name="Kraberger S."/>
            <person name="Fontenele R.S."/>
            <person name="Schmidlin K."/>
            <person name="Walters M."/>
            <person name="Varsani A."/>
        </authorList>
    </citation>
    <scope>NUCLEOTIDE SEQUENCE [LARGE SCALE GENOMIC DNA]</scope>
    <source>
        <strain evidence="1">146</strain>
    </source>
</reference>
<dbReference type="InterPro" id="IPR046781">
    <property type="entry name" value="Phage_ORF5"/>
</dbReference>
<accession>A0A4P8PU16</accession>
<evidence type="ECO:0000313" key="1">
    <source>
        <dbReference type="EMBL" id="QCQ84994.1"/>
    </source>
</evidence>